<reference evidence="2" key="1">
    <citation type="submission" date="2005-10" db="EMBL/GenBank/DDBJ databases">
        <authorList>
            <person name="Loftus B.J."/>
            <person name="Nene V.M."/>
            <person name="Hannick L.I."/>
            <person name="Bidwell S."/>
            <person name="Haas B."/>
            <person name="Amedeo P."/>
            <person name="Orvis J."/>
            <person name="Wortman J.R."/>
            <person name="White O.R."/>
            <person name="Salzberg S."/>
            <person name="Shumway M."/>
            <person name="Koo H."/>
            <person name="Zhao Y."/>
            <person name="Holmes M."/>
            <person name="Miller J."/>
            <person name="Schatz M."/>
            <person name="Pop M."/>
            <person name="Pai G."/>
            <person name="Utterback T."/>
            <person name="Rogers Y.-H."/>
            <person name="Kravitz S."/>
            <person name="Fraser C.M."/>
        </authorList>
    </citation>
    <scope>NUCLEOTIDE SEQUENCE</scope>
    <source>
        <strain evidence="2">Liverpool</strain>
    </source>
</reference>
<feature type="transmembrane region" description="Helical" evidence="1">
    <location>
        <begin position="15"/>
        <end position="33"/>
    </location>
</feature>
<name>Q17CW1_AEDAE</name>
<accession>Q17CW1</accession>
<sequence length="55" mass="6063">MDAVKKLTQFVPNKVLFGLALCTIFCTLVYIPANGMPFPSKKGRYSPSFAIFGYA</sequence>
<keyword evidence="1" id="KW-0472">Membrane</keyword>
<keyword evidence="1" id="KW-1133">Transmembrane helix</keyword>
<dbReference type="HOGENOM" id="CLU_3034160_0_0_1"/>
<organism evidence="2 3">
    <name type="scientific">Aedes aegypti</name>
    <name type="common">Yellowfever mosquito</name>
    <name type="synonym">Culex aegypti</name>
    <dbReference type="NCBI Taxonomy" id="7159"/>
    <lineage>
        <taxon>Eukaryota</taxon>
        <taxon>Metazoa</taxon>
        <taxon>Ecdysozoa</taxon>
        <taxon>Arthropoda</taxon>
        <taxon>Hexapoda</taxon>
        <taxon>Insecta</taxon>
        <taxon>Pterygota</taxon>
        <taxon>Neoptera</taxon>
        <taxon>Endopterygota</taxon>
        <taxon>Diptera</taxon>
        <taxon>Nematocera</taxon>
        <taxon>Culicoidea</taxon>
        <taxon>Culicidae</taxon>
        <taxon>Culicinae</taxon>
        <taxon>Aedini</taxon>
        <taxon>Aedes</taxon>
        <taxon>Stegomyia</taxon>
    </lineage>
</organism>
<reference evidence="2" key="2">
    <citation type="journal article" date="2007" name="Science">
        <title>Genome sequence of Aedes aegypti, a major arbovirus vector.</title>
        <authorList>
            <person name="Nene V."/>
            <person name="Wortman J.R."/>
            <person name="Lawson D."/>
            <person name="Haas B."/>
            <person name="Kodira C."/>
            <person name="Tu Z.J."/>
            <person name="Loftus B."/>
            <person name="Xi Z."/>
            <person name="Megy K."/>
            <person name="Grabherr M."/>
            <person name="Ren Q."/>
            <person name="Zdobnov E.M."/>
            <person name="Lobo N.F."/>
            <person name="Campbell K.S."/>
            <person name="Brown S.E."/>
            <person name="Bonaldo M.F."/>
            <person name="Zhu J."/>
            <person name="Sinkins S.P."/>
            <person name="Hogenkamp D.G."/>
            <person name="Amedeo P."/>
            <person name="Arensburger P."/>
            <person name="Atkinson P.W."/>
            <person name="Bidwell S."/>
            <person name="Biedler J."/>
            <person name="Birney E."/>
            <person name="Bruggner R.V."/>
            <person name="Costas J."/>
            <person name="Coy M.R."/>
            <person name="Crabtree J."/>
            <person name="Crawford M."/>
            <person name="Debruyn B."/>
            <person name="Decaprio D."/>
            <person name="Eiglmeier K."/>
            <person name="Eisenstadt E."/>
            <person name="El-Dorry H."/>
            <person name="Gelbart W.M."/>
            <person name="Gomes S.L."/>
            <person name="Hammond M."/>
            <person name="Hannick L.I."/>
            <person name="Hogan J.R."/>
            <person name="Holmes M.H."/>
            <person name="Jaffe D."/>
            <person name="Johnston J.S."/>
            <person name="Kennedy R.C."/>
            <person name="Koo H."/>
            <person name="Kravitz S."/>
            <person name="Kriventseva E.V."/>
            <person name="Kulp D."/>
            <person name="Labutti K."/>
            <person name="Lee E."/>
            <person name="Li S."/>
            <person name="Lovin D.D."/>
            <person name="Mao C."/>
            <person name="Mauceli E."/>
            <person name="Menck C.F."/>
            <person name="Miller J.R."/>
            <person name="Montgomery P."/>
            <person name="Mori A."/>
            <person name="Nascimento A.L."/>
            <person name="Naveira H.F."/>
            <person name="Nusbaum C."/>
            <person name="O'leary S."/>
            <person name="Orvis J."/>
            <person name="Pertea M."/>
            <person name="Quesneville H."/>
            <person name="Reidenbach K.R."/>
            <person name="Rogers Y.H."/>
            <person name="Roth C.W."/>
            <person name="Schneider J.R."/>
            <person name="Schatz M."/>
            <person name="Shumway M."/>
            <person name="Stanke M."/>
            <person name="Stinson E.O."/>
            <person name="Tubio J.M."/>
            <person name="Vanzee J.P."/>
            <person name="Verjovski-Almeida S."/>
            <person name="Werner D."/>
            <person name="White O."/>
            <person name="Wyder S."/>
            <person name="Zeng Q."/>
            <person name="Zhao Q."/>
            <person name="Zhao Y."/>
            <person name="Hill C.A."/>
            <person name="Raikhel A.S."/>
            <person name="Soares M.B."/>
            <person name="Knudson D.L."/>
            <person name="Lee N.H."/>
            <person name="Galagan J."/>
            <person name="Salzberg S.L."/>
            <person name="Paulsen I.T."/>
            <person name="Dimopoulos G."/>
            <person name="Collins F.H."/>
            <person name="Birren B."/>
            <person name="Fraser-Liggett C.M."/>
            <person name="Severson D.W."/>
        </authorList>
    </citation>
    <scope>NUCLEOTIDE SEQUENCE [LARGE SCALE GENOMIC DNA]</scope>
    <source>
        <strain evidence="2">Liverpool</strain>
    </source>
</reference>
<reference evidence="2" key="3">
    <citation type="submission" date="2012-09" db="EMBL/GenBank/DDBJ databases">
        <authorList>
            <consortium name="VectorBase"/>
        </authorList>
    </citation>
    <scope>NUCLEOTIDE SEQUENCE</scope>
    <source>
        <strain evidence="2">Liverpool</strain>
    </source>
</reference>
<evidence type="ECO:0000256" key="1">
    <source>
        <dbReference type="SAM" id="Phobius"/>
    </source>
</evidence>
<dbReference type="EMBL" id="CH477303">
    <property type="protein sequence ID" value="EAT44213.1"/>
    <property type="molecule type" value="Genomic_DNA"/>
</dbReference>
<protein>
    <submittedName>
        <fullName evidence="2">AAEL004411-PA</fullName>
    </submittedName>
</protein>
<evidence type="ECO:0000313" key="3">
    <source>
        <dbReference type="Proteomes" id="UP000682892"/>
    </source>
</evidence>
<proteinExistence type="predicted"/>
<keyword evidence="1" id="KW-0812">Transmembrane</keyword>
<gene>
    <name evidence="2" type="ORF">AaeL_AAEL004411</name>
</gene>
<dbReference type="AlphaFoldDB" id="Q17CW1"/>
<dbReference type="PaxDb" id="7159-AAEL004411-PA"/>
<dbReference type="Proteomes" id="UP000682892">
    <property type="component" value="Chromosome 1"/>
</dbReference>
<evidence type="ECO:0000313" key="2">
    <source>
        <dbReference type="EMBL" id="EAT44213.1"/>
    </source>
</evidence>